<evidence type="ECO:0000259" key="9">
    <source>
        <dbReference type="Pfam" id="PF07731"/>
    </source>
</evidence>
<feature type="chain" id="PRO_5020326744" description="Laccase" evidence="7">
    <location>
        <begin position="23"/>
        <end position="562"/>
    </location>
</feature>
<evidence type="ECO:0000256" key="1">
    <source>
        <dbReference type="ARBA" id="ARBA00010609"/>
    </source>
</evidence>
<keyword evidence="12" id="KW-1185">Reference proteome</keyword>
<dbReference type="InterPro" id="IPR001117">
    <property type="entry name" value="Cu-oxidase_2nd"/>
</dbReference>
<feature type="domain" description="Plastocyanin-like" evidence="8">
    <location>
        <begin position="184"/>
        <end position="326"/>
    </location>
</feature>
<dbReference type="Pfam" id="PF00394">
    <property type="entry name" value="Cu-oxidase"/>
    <property type="match status" value="1"/>
</dbReference>
<protein>
    <recommendedName>
        <fullName evidence="13">Laccase</fullName>
    </recommendedName>
</protein>
<keyword evidence="6" id="KW-0325">Glycoprotein</keyword>
<dbReference type="STRING" id="2316362.A0A4Q2DMA6"/>
<dbReference type="InterPro" id="IPR002355">
    <property type="entry name" value="Cu_oxidase_Cu_BS"/>
</dbReference>
<evidence type="ECO:0000256" key="7">
    <source>
        <dbReference type="SAM" id="SignalP"/>
    </source>
</evidence>
<comment type="similarity">
    <text evidence="1">Belongs to the multicopper oxidase family.</text>
</comment>
<proteinExistence type="inferred from homology"/>
<dbReference type="InterPro" id="IPR011706">
    <property type="entry name" value="Cu-oxidase_C"/>
</dbReference>
<comment type="caution">
    <text evidence="11">The sequence shown here is derived from an EMBL/GenBank/DDBJ whole genome shotgun (WGS) entry which is preliminary data.</text>
</comment>
<dbReference type="CDD" id="cd13903">
    <property type="entry name" value="CuRO_3_Tv-LCC_like"/>
    <property type="match status" value="1"/>
</dbReference>
<feature type="domain" description="Plastocyanin-like" evidence="10">
    <location>
        <begin position="63"/>
        <end position="172"/>
    </location>
</feature>
<evidence type="ECO:0000259" key="10">
    <source>
        <dbReference type="Pfam" id="PF07732"/>
    </source>
</evidence>
<keyword evidence="4" id="KW-0186">Copper</keyword>
<name>A0A4Q2DMA6_9AGAR</name>
<organism evidence="11 12">
    <name type="scientific">Candolleomyces aberdarensis</name>
    <dbReference type="NCBI Taxonomy" id="2316362"/>
    <lineage>
        <taxon>Eukaryota</taxon>
        <taxon>Fungi</taxon>
        <taxon>Dikarya</taxon>
        <taxon>Basidiomycota</taxon>
        <taxon>Agaricomycotina</taxon>
        <taxon>Agaricomycetes</taxon>
        <taxon>Agaricomycetidae</taxon>
        <taxon>Agaricales</taxon>
        <taxon>Agaricineae</taxon>
        <taxon>Psathyrellaceae</taxon>
        <taxon>Candolleomyces</taxon>
    </lineage>
</organism>
<evidence type="ECO:0008006" key="13">
    <source>
        <dbReference type="Google" id="ProtNLM"/>
    </source>
</evidence>
<feature type="domain" description="Plastocyanin-like" evidence="9">
    <location>
        <begin position="388"/>
        <end position="528"/>
    </location>
</feature>
<evidence type="ECO:0000256" key="2">
    <source>
        <dbReference type="ARBA" id="ARBA00022723"/>
    </source>
</evidence>
<evidence type="ECO:0000259" key="8">
    <source>
        <dbReference type="Pfam" id="PF00394"/>
    </source>
</evidence>
<evidence type="ECO:0000313" key="12">
    <source>
        <dbReference type="Proteomes" id="UP000290288"/>
    </source>
</evidence>
<dbReference type="Pfam" id="PF07731">
    <property type="entry name" value="Cu-oxidase_2"/>
    <property type="match status" value="1"/>
</dbReference>
<dbReference type="InterPro" id="IPR033138">
    <property type="entry name" value="Cu_oxidase_CS"/>
</dbReference>
<dbReference type="FunFam" id="2.60.40.420:FF:000045">
    <property type="entry name" value="Laccase 2"/>
    <property type="match status" value="1"/>
</dbReference>
<evidence type="ECO:0000256" key="3">
    <source>
        <dbReference type="ARBA" id="ARBA00023002"/>
    </source>
</evidence>
<dbReference type="EMBL" id="SDEE01000120">
    <property type="protein sequence ID" value="RXW21137.1"/>
    <property type="molecule type" value="Genomic_DNA"/>
</dbReference>
<dbReference type="PANTHER" id="PTHR11709">
    <property type="entry name" value="MULTI-COPPER OXIDASE"/>
    <property type="match status" value="1"/>
</dbReference>
<sequence length="562" mass="62228">MRLNLVLPALVGLLVLPSLTLGVAIGPTSPMTISNVRIAPDGFLRPYEPFYCFLALFDDPWPTRAAVVNGIHPGPLIVAQKGDLFDVTVTNKLTDPSITLDTSIHWHGIFQRGTTWADGPEGVSQCPIPPKGHSFRYKFSTHGQAGSFWYHSHFGNQYCDGVRGPIVVYDKNDPHRGLYNVDNEDTVITLTDWFREPMVTPGTPPASTLINGKGRFIKGPLVDLAVVNVRKGARYRFRLISLSCDANFIFSIDKHKLIVIEADGESTVPTKSVDAVQIFAGQRYSLILHANQEISNYWIRANPNLDPLKDVFKYGVNSAILRYAGAKAVEPPFSKPPTLELLRESDLHPLINPRAPGLPVINGSDFDKTFEVDFQGGRFLMNNESWKAPSAPILLQILSGKNASELMPQGSIVHLKRNQVVQLKITSISDVATPLIGIGQRLPFDFQSTNCTIQHPFHLHGHAFSVIKSADSDTFNFKDPVRRDVVSIGGLNQFAVIRFVTDNPGPWIFHCHIEPHLSVGLAVVFVEDFDNILRSNPIPQSWKDLCEVYEKSKALPAVPPQA</sequence>
<dbReference type="Gene3D" id="2.60.40.420">
    <property type="entry name" value="Cupredoxins - blue copper proteins"/>
    <property type="match status" value="3"/>
</dbReference>
<keyword evidence="2" id="KW-0479">Metal-binding</keyword>
<keyword evidence="3" id="KW-0560">Oxidoreductase</keyword>
<dbReference type="PANTHER" id="PTHR11709:SF511">
    <property type="entry name" value="LACCASE"/>
    <property type="match status" value="1"/>
</dbReference>
<dbReference type="GO" id="GO:0016491">
    <property type="term" value="F:oxidoreductase activity"/>
    <property type="evidence" value="ECO:0007669"/>
    <property type="project" value="UniProtKB-KW"/>
</dbReference>
<dbReference type="PROSITE" id="PS00079">
    <property type="entry name" value="MULTICOPPER_OXIDASE1"/>
    <property type="match status" value="1"/>
</dbReference>
<keyword evidence="7" id="KW-0732">Signal</keyword>
<dbReference type="AlphaFoldDB" id="A0A4Q2DMA6"/>
<gene>
    <name evidence="11" type="ORF">EST38_g4720</name>
</gene>
<dbReference type="GO" id="GO:0005507">
    <property type="term" value="F:copper ion binding"/>
    <property type="evidence" value="ECO:0007669"/>
    <property type="project" value="InterPro"/>
</dbReference>
<dbReference type="OrthoDB" id="2121828at2759"/>
<dbReference type="InterPro" id="IPR011707">
    <property type="entry name" value="Cu-oxidase-like_N"/>
</dbReference>
<dbReference type="InterPro" id="IPR008972">
    <property type="entry name" value="Cupredoxin"/>
</dbReference>
<feature type="signal peptide" evidence="7">
    <location>
        <begin position="1"/>
        <end position="22"/>
    </location>
</feature>
<evidence type="ECO:0000256" key="4">
    <source>
        <dbReference type="ARBA" id="ARBA00023008"/>
    </source>
</evidence>
<dbReference type="Proteomes" id="UP000290288">
    <property type="component" value="Unassembled WGS sequence"/>
</dbReference>
<evidence type="ECO:0000256" key="6">
    <source>
        <dbReference type="ARBA" id="ARBA00023180"/>
    </source>
</evidence>
<dbReference type="PROSITE" id="PS00080">
    <property type="entry name" value="MULTICOPPER_OXIDASE2"/>
    <property type="match status" value="1"/>
</dbReference>
<evidence type="ECO:0000256" key="5">
    <source>
        <dbReference type="ARBA" id="ARBA00023157"/>
    </source>
</evidence>
<dbReference type="Pfam" id="PF07732">
    <property type="entry name" value="Cu-oxidase_3"/>
    <property type="match status" value="1"/>
</dbReference>
<dbReference type="SUPFAM" id="SSF49503">
    <property type="entry name" value="Cupredoxins"/>
    <property type="match status" value="3"/>
</dbReference>
<dbReference type="InterPro" id="IPR045087">
    <property type="entry name" value="Cu-oxidase_fam"/>
</dbReference>
<accession>A0A4Q2DMA6</accession>
<evidence type="ECO:0000313" key="11">
    <source>
        <dbReference type="EMBL" id="RXW21137.1"/>
    </source>
</evidence>
<keyword evidence="5" id="KW-1015">Disulfide bond</keyword>
<reference evidence="11 12" key="1">
    <citation type="submission" date="2019-01" db="EMBL/GenBank/DDBJ databases">
        <title>Draft genome sequence of Psathyrella aberdarensis IHI B618.</title>
        <authorList>
            <person name="Buettner E."/>
            <person name="Kellner H."/>
        </authorList>
    </citation>
    <scope>NUCLEOTIDE SEQUENCE [LARGE SCALE GENOMIC DNA]</scope>
    <source>
        <strain evidence="11 12">IHI B618</strain>
    </source>
</reference>